<feature type="compositionally biased region" description="Basic and acidic residues" evidence="1">
    <location>
        <begin position="1"/>
        <end position="20"/>
    </location>
</feature>
<gene>
    <name evidence="2" type="ORF">AVEN_188088_1</name>
</gene>
<dbReference type="EMBL" id="BGPR01177717">
    <property type="protein sequence ID" value="GBM52352.1"/>
    <property type="molecule type" value="Genomic_DNA"/>
</dbReference>
<evidence type="ECO:0000313" key="3">
    <source>
        <dbReference type="Proteomes" id="UP000499080"/>
    </source>
</evidence>
<dbReference type="AlphaFoldDB" id="A0A4Y2GEU8"/>
<accession>A0A4Y2GEU8</accession>
<feature type="non-terminal residue" evidence="2">
    <location>
        <position position="66"/>
    </location>
</feature>
<feature type="compositionally biased region" description="Polar residues" evidence="1">
    <location>
        <begin position="21"/>
        <end position="30"/>
    </location>
</feature>
<evidence type="ECO:0000313" key="2">
    <source>
        <dbReference type="EMBL" id="GBM52352.1"/>
    </source>
</evidence>
<comment type="caution">
    <text evidence="2">The sequence shown here is derived from an EMBL/GenBank/DDBJ whole genome shotgun (WGS) entry which is preliminary data.</text>
</comment>
<protein>
    <submittedName>
        <fullName evidence="2">Uncharacterized protein</fullName>
    </submittedName>
</protein>
<keyword evidence="3" id="KW-1185">Reference proteome</keyword>
<feature type="region of interest" description="Disordered" evidence="1">
    <location>
        <begin position="1"/>
        <end position="30"/>
    </location>
</feature>
<dbReference type="Proteomes" id="UP000499080">
    <property type="component" value="Unassembled WGS sequence"/>
</dbReference>
<reference evidence="2 3" key="1">
    <citation type="journal article" date="2019" name="Sci. Rep.">
        <title>Orb-weaving spider Araneus ventricosus genome elucidates the spidroin gene catalogue.</title>
        <authorList>
            <person name="Kono N."/>
            <person name="Nakamura H."/>
            <person name="Ohtoshi R."/>
            <person name="Moran D.A.P."/>
            <person name="Shinohara A."/>
            <person name="Yoshida Y."/>
            <person name="Fujiwara M."/>
            <person name="Mori M."/>
            <person name="Tomita M."/>
            <person name="Arakawa K."/>
        </authorList>
    </citation>
    <scope>NUCLEOTIDE SEQUENCE [LARGE SCALE GENOMIC DNA]</scope>
</reference>
<sequence>MMIRTAENHEIAAKTMKNDRSASQSDEGNQNHTLVKAFIGPVVRSNVSDDTLDHTTFFHPLFDHIF</sequence>
<organism evidence="2 3">
    <name type="scientific">Araneus ventricosus</name>
    <name type="common">Orbweaver spider</name>
    <name type="synonym">Epeira ventricosa</name>
    <dbReference type="NCBI Taxonomy" id="182803"/>
    <lineage>
        <taxon>Eukaryota</taxon>
        <taxon>Metazoa</taxon>
        <taxon>Ecdysozoa</taxon>
        <taxon>Arthropoda</taxon>
        <taxon>Chelicerata</taxon>
        <taxon>Arachnida</taxon>
        <taxon>Araneae</taxon>
        <taxon>Araneomorphae</taxon>
        <taxon>Entelegynae</taxon>
        <taxon>Araneoidea</taxon>
        <taxon>Araneidae</taxon>
        <taxon>Araneus</taxon>
    </lineage>
</organism>
<proteinExistence type="predicted"/>
<name>A0A4Y2GEU8_ARAVE</name>
<evidence type="ECO:0000256" key="1">
    <source>
        <dbReference type="SAM" id="MobiDB-lite"/>
    </source>
</evidence>